<dbReference type="GO" id="GO:0005634">
    <property type="term" value="C:nucleus"/>
    <property type="evidence" value="ECO:0007669"/>
    <property type="project" value="InterPro"/>
</dbReference>
<protein>
    <recommendedName>
        <fullName evidence="2">FAM50A/XAP5 C-terminal domain-containing protein</fullName>
    </recommendedName>
</protein>
<feature type="compositionally biased region" description="Basic residues" evidence="1">
    <location>
        <begin position="114"/>
        <end position="123"/>
    </location>
</feature>
<feature type="compositionally biased region" description="Basic and acidic residues" evidence="1">
    <location>
        <begin position="1"/>
        <end position="10"/>
    </location>
</feature>
<evidence type="ECO:0000313" key="4">
    <source>
        <dbReference type="Proteomes" id="UP001150907"/>
    </source>
</evidence>
<dbReference type="AlphaFoldDB" id="A0A9W8EF47"/>
<reference evidence="3" key="1">
    <citation type="submission" date="2022-07" db="EMBL/GenBank/DDBJ databases">
        <title>Phylogenomic reconstructions and comparative analyses of Kickxellomycotina fungi.</title>
        <authorList>
            <person name="Reynolds N.K."/>
            <person name="Stajich J.E."/>
            <person name="Barry K."/>
            <person name="Grigoriev I.V."/>
            <person name="Crous P."/>
            <person name="Smith M.E."/>
        </authorList>
    </citation>
    <scope>NUCLEOTIDE SEQUENCE</scope>
    <source>
        <strain evidence="3">IMI 214461</strain>
    </source>
</reference>
<dbReference type="Proteomes" id="UP001150907">
    <property type="component" value="Unassembled WGS sequence"/>
</dbReference>
<evidence type="ECO:0000259" key="2">
    <source>
        <dbReference type="Pfam" id="PF04921"/>
    </source>
</evidence>
<proteinExistence type="predicted"/>
<sequence>MSSGNKRDDFYDNQQQTGHTKRPRDPAGSEPDERRRRIAAESDSKPMAKSTAHKVVSNEESVENRLKLSTIGLVNLEEFQRIKGELEEERQREAAKTIVHRSTGDTLEGSPKGARQKTKSKSKRPILTFEDDEDELIEHKTRKNPAVDTSFLPDKEREEQDAQLREKLRKAWLQEQESIKQEPITITYSYWDGSGHRKQVRCKKGDTIAQFLDKCKAQVPELRTSSVDGLVYIKEDLIIPHHYSFYDFILNKARGKSGPLFSFDVHDDVRLTHDARVEKDDSHAGKVCERSWYERNKHIFPANRWEVFNPEKIYGSYTIRDSKKPKS</sequence>
<evidence type="ECO:0000256" key="1">
    <source>
        <dbReference type="SAM" id="MobiDB-lite"/>
    </source>
</evidence>
<accession>A0A9W8EF47</accession>
<feature type="region of interest" description="Disordered" evidence="1">
    <location>
        <begin position="1"/>
        <end position="64"/>
    </location>
</feature>
<dbReference type="PANTHER" id="PTHR12722">
    <property type="entry name" value="XAP-5 PROTEIN-RELATED"/>
    <property type="match status" value="1"/>
</dbReference>
<dbReference type="PANTHER" id="PTHR12722:SF0">
    <property type="entry name" value="PROTEIN FAM50A"/>
    <property type="match status" value="1"/>
</dbReference>
<gene>
    <name evidence="3" type="ORF">H4R26_003318</name>
</gene>
<dbReference type="Pfam" id="PF04921">
    <property type="entry name" value="XAP5"/>
    <property type="match status" value="1"/>
</dbReference>
<dbReference type="InterPro" id="IPR007005">
    <property type="entry name" value="XAP5"/>
</dbReference>
<feature type="compositionally biased region" description="Basic and acidic residues" evidence="1">
    <location>
        <begin position="23"/>
        <end position="46"/>
    </location>
</feature>
<feature type="region of interest" description="Disordered" evidence="1">
    <location>
        <begin position="86"/>
        <end position="123"/>
    </location>
</feature>
<keyword evidence="4" id="KW-1185">Reference proteome</keyword>
<dbReference type="InterPro" id="IPR048337">
    <property type="entry name" value="FAM50A/XAP5_C"/>
</dbReference>
<feature type="domain" description="FAM50A/XAP5 C-terminal" evidence="2">
    <location>
        <begin position="183"/>
        <end position="318"/>
    </location>
</feature>
<dbReference type="OrthoDB" id="1562195at2759"/>
<dbReference type="EMBL" id="JANBQF010000254">
    <property type="protein sequence ID" value="KAJ2002994.1"/>
    <property type="molecule type" value="Genomic_DNA"/>
</dbReference>
<name>A0A9W8EF47_9FUNG</name>
<dbReference type="GO" id="GO:0006325">
    <property type="term" value="P:chromatin organization"/>
    <property type="evidence" value="ECO:0007669"/>
    <property type="project" value="TreeGrafter"/>
</dbReference>
<comment type="caution">
    <text evidence="3">The sequence shown here is derived from an EMBL/GenBank/DDBJ whole genome shotgun (WGS) entry which is preliminary data.</text>
</comment>
<feature type="compositionally biased region" description="Basic and acidic residues" evidence="1">
    <location>
        <begin position="86"/>
        <end position="95"/>
    </location>
</feature>
<organism evidence="3 4">
    <name type="scientific">Coemansia thaxteri</name>
    <dbReference type="NCBI Taxonomy" id="2663907"/>
    <lineage>
        <taxon>Eukaryota</taxon>
        <taxon>Fungi</taxon>
        <taxon>Fungi incertae sedis</taxon>
        <taxon>Zoopagomycota</taxon>
        <taxon>Kickxellomycotina</taxon>
        <taxon>Kickxellomycetes</taxon>
        <taxon>Kickxellales</taxon>
        <taxon>Kickxellaceae</taxon>
        <taxon>Coemansia</taxon>
    </lineage>
</organism>
<evidence type="ECO:0000313" key="3">
    <source>
        <dbReference type="EMBL" id="KAJ2002994.1"/>
    </source>
</evidence>